<dbReference type="InterPro" id="IPR000425">
    <property type="entry name" value="MIP"/>
</dbReference>
<keyword evidence="7 11" id="KW-0472">Membrane</keyword>
<dbReference type="PANTHER" id="PTHR19139:SF199">
    <property type="entry name" value="MIP17260P"/>
    <property type="match status" value="1"/>
</dbReference>
<evidence type="ECO:0000256" key="11">
    <source>
        <dbReference type="SAM" id="Phobius"/>
    </source>
</evidence>
<feature type="transmembrane region" description="Helical" evidence="11">
    <location>
        <begin position="229"/>
        <end position="249"/>
    </location>
</feature>
<evidence type="ECO:0000313" key="12">
    <source>
        <dbReference type="EMBL" id="KIW58697.1"/>
    </source>
</evidence>
<dbReference type="AlphaFoldDB" id="A0A0D2D8N8"/>
<feature type="transmembrane region" description="Helical" evidence="11">
    <location>
        <begin position="118"/>
        <end position="138"/>
    </location>
</feature>
<evidence type="ECO:0000256" key="7">
    <source>
        <dbReference type="ARBA" id="ARBA00023136"/>
    </source>
</evidence>
<keyword evidence="13" id="KW-1185">Reference proteome</keyword>
<evidence type="ECO:0000256" key="8">
    <source>
        <dbReference type="ARBA" id="ARBA00034651"/>
    </source>
</evidence>
<evidence type="ECO:0000256" key="2">
    <source>
        <dbReference type="ARBA" id="ARBA00006175"/>
    </source>
</evidence>
<feature type="region of interest" description="Disordered" evidence="10">
    <location>
        <begin position="272"/>
        <end position="322"/>
    </location>
</feature>
<comment type="subcellular location">
    <subcellularLocation>
        <location evidence="1">Membrane</location>
        <topology evidence="1">Multi-pass membrane protein</topology>
    </subcellularLocation>
</comment>
<keyword evidence="6 11" id="KW-1133">Transmembrane helix</keyword>
<name>A0A0D2D8N8_9EURO</name>
<feature type="transmembrane region" description="Helical" evidence="11">
    <location>
        <begin position="37"/>
        <end position="56"/>
    </location>
</feature>
<comment type="similarity">
    <text evidence="2 9">Belongs to the MIP/aquaporin (TC 1.A.8) family.</text>
</comment>
<sequence length="322" mass="34637">MAPKPHLPRFGYPKSGAVMGFLPDVHRNHTTAFMSEFTGTFLFLFFALSIVQVVHTPPPTNSHAGPDLLGIFLISLGFGTSVAINVWLFYRVSGGMFNPAVTLTLLLVGAVPTTRACVVVVAQILGAIAASAVVSALFPGSMAVNCRLGDGTSIARGLFIEMFTTAELSFSVIMLAAIKHKATFLAPIGIGLALFIGNMCSVYYSGAGVNPVRAFGPDVVDHSFPGYHWIYWIGPFLGSFLAAGFYYLLEAFDWKTANPGQDYDDLETQMITPSKKTDRPNVAHSGLSGMDKASSDKEGLNARPHLNDQGTSVPEHRQREAF</sequence>
<dbReference type="SUPFAM" id="SSF81338">
    <property type="entry name" value="Aquaporin-like"/>
    <property type="match status" value="1"/>
</dbReference>
<dbReference type="GO" id="GO:0005886">
    <property type="term" value="C:plasma membrane"/>
    <property type="evidence" value="ECO:0007669"/>
    <property type="project" value="TreeGrafter"/>
</dbReference>
<reference evidence="12 13" key="1">
    <citation type="submission" date="2015-01" db="EMBL/GenBank/DDBJ databases">
        <title>The Genome Sequence of Exophiala xenobiotica CBS118157.</title>
        <authorList>
            <consortium name="The Broad Institute Genomics Platform"/>
            <person name="Cuomo C."/>
            <person name="de Hoog S."/>
            <person name="Gorbushina A."/>
            <person name="Stielow B."/>
            <person name="Teixiera M."/>
            <person name="Abouelleil A."/>
            <person name="Chapman S.B."/>
            <person name="Priest M."/>
            <person name="Young S.K."/>
            <person name="Wortman J."/>
            <person name="Nusbaum C."/>
            <person name="Birren B."/>
        </authorList>
    </citation>
    <scope>NUCLEOTIDE SEQUENCE [LARGE SCALE GENOMIC DNA]</scope>
    <source>
        <strain evidence="12 13">CBS 118157</strain>
    </source>
</reference>
<dbReference type="RefSeq" id="XP_013319281.1">
    <property type="nucleotide sequence ID" value="XM_013463827.1"/>
</dbReference>
<gene>
    <name evidence="12" type="ORF">PV05_03196</name>
</gene>
<dbReference type="InterPro" id="IPR034294">
    <property type="entry name" value="Aquaporin_transptr"/>
</dbReference>
<evidence type="ECO:0000256" key="6">
    <source>
        <dbReference type="ARBA" id="ARBA00022989"/>
    </source>
</evidence>
<evidence type="ECO:0000256" key="1">
    <source>
        <dbReference type="ARBA" id="ARBA00004141"/>
    </source>
</evidence>
<evidence type="ECO:0000256" key="9">
    <source>
        <dbReference type="RuleBase" id="RU000477"/>
    </source>
</evidence>
<feature type="transmembrane region" description="Helical" evidence="11">
    <location>
        <begin position="158"/>
        <end position="177"/>
    </location>
</feature>
<keyword evidence="5" id="KW-0677">Repeat</keyword>
<evidence type="ECO:0000256" key="4">
    <source>
        <dbReference type="ARBA" id="ARBA00022692"/>
    </source>
</evidence>
<dbReference type="Pfam" id="PF00230">
    <property type="entry name" value="MIP"/>
    <property type="match status" value="1"/>
</dbReference>
<keyword evidence="4 9" id="KW-0812">Transmembrane</keyword>
<dbReference type="GeneID" id="25325104"/>
<organism evidence="12 13">
    <name type="scientific">Exophiala xenobiotica</name>
    <dbReference type="NCBI Taxonomy" id="348802"/>
    <lineage>
        <taxon>Eukaryota</taxon>
        <taxon>Fungi</taxon>
        <taxon>Dikarya</taxon>
        <taxon>Ascomycota</taxon>
        <taxon>Pezizomycotina</taxon>
        <taxon>Eurotiomycetes</taxon>
        <taxon>Chaetothyriomycetidae</taxon>
        <taxon>Chaetothyriales</taxon>
        <taxon>Herpotrichiellaceae</taxon>
        <taxon>Exophiala</taxon>
    </lineage>
</organism>
<dbReference type="GO" id="GO:0015250">
    <property type="term" value="F:water channel activity"/>
    <property type="evidence" value="ECO:0007669"/>
    <property type="project" value="TreeGrafter"/>
</dbReference>
<dbReference type="STRING" id="348802.A0A0D2D8N8"/>
<proteinExistence type="inferred from homology"/>
<dbReference type="Gene3D" id="1.20.1080.10">
    <property type="entry name" value="Glycerol uptake facilitator protein"/>
    <property type="match status" value="1"/>
</dbReference>
<feature type="transmembrane region" description="Helical" evidence="11">
    <location>
        <begin position="68"/>
        <end position="90"/>
    </location>
</feature>
<evidence type="ECO:0000256" key="3">
    <source>
        <dbReference type="ARBA" id="ARBA00022448"/>
    </source>
</evidence>
<dbReference type="InterPro" id="IPR023271">
    <property type="entry name" value="Aquaporin-like"/>
</dbReference>
<evidence type="ECO:0000256" key="10">
    <source>
        <dbReference type="SAM" id="MobiDB-lite"/>
    </source>
</evidence>
<accession>A0A0D2D8N8</accession>
<dbReference type="PANTHER" id="PTHR19139">
    <property type="entry name" value="AQUAPORIN TRANSPORTER"/>
    <property type="match status" value="1"/>
</dbReference>
<dbReference type="OrthoDB" id="3222at2759"/>
<dbReference type="PRINTS" id="PR00783">
    <property type="entry name" value="MINTRINSICP"/>
</dbReference>
<feature type="transmembrane region" description="Helical" evidence="11">
    <location>
        <begin position="184"/>
        <end position="204"/>
    </location>
</feature>
<dbReference type="Proteomes" id="UP000054342">
    <property type="component" value="Unassembled WGS sequence"/>
</dbReference>
<comment type="catalytic activity">
    <reaction evidence="8">
        <text>H2O(in) = H2O(out)</text>
        <dbReference type="Rhea" id="RHEA:29667"/>
        <dbReference type="ChEBI" id="CHEBI:15377"/>
    </reaction>
</comment>
<protein>
    <recommendedName>
        <fullName evidence="14">Aquaporin</fullName>
    </recommendedName>
</protein>
<keyword evidence="3 9" id="KW-0813">Transport</keyword>
<dbReference type="HOGENOM" id="CLU_020019_1_7_1"/>
<feature type="transmembrane region" description="Helical" evidence="11">
    <location>
        <begin position="96"/>
        <end position="111"/>
    </location>
</feature>
<evidence type="ECO:0000313" key="13">
    <source>
        <dbReference type="Proteomes" id="UP000054342"/>
    </source>
</evidence>
<evidence type="ECO:0008006" key="14">
    <source>
        <dbReference type="Google" id="ProtNLM"/>
    </source>
</evidence>
<evidence type="ECO:0000256" key="5">
    <source>
        <dbReference type="ARBA" id="ARBA00022737"/>
    </source>
</evidence>
<dbReference type="FunFam" id="1.20.1080.10:FF:000014">
    <property type="entry name" value="Aquaporin 1"/>
    <property type="match status" value="1"/>
</dbReference>
<dbReference type="EMBL" id="KN847318">
    <property type="protein sequence ID" value="KIW58697.1"/>
    <property type="molecule type" value="Genomic_DNA"/>
</dbReference>